<keyword evidence="3" id="KW-0731">Sigma factor</keyword>
<dbReference type="EMBL" id="CP067420">
    <property type="protein sequence ID" value="QQP88515.1"/>
    <property type="molecule type" value="Genomic_DNA"/>
</dbReference>
<feature type="domain" description="RNA polymerase sigma factor 70 region 4 type 2" evidence="5">
    <location>
        <begin position="99"/>
        <end position="151"/>
    </location>
</feature>
<dbReference type="InterPro" id="IPR014284">
    <property type="entry name" value="RNA_pol_sigma-70_dom"/>
</dbReference>
<evidence type="ECO:0000256" key="3">
    <source>
        <dbReference type="ARBA" id="ARBA00023082"/>
    </source>
</evidence>
<dbReference type="PANTHER" id="PTHR43133">
    <property type="entry name" value="RNA POLYMERASE ECF-TYPE SIGMA FACTO"/>
    <property type="match status" value="1"/>
</dbReference>
<dbReference type="Pfam" id="PF22029">
    <property type="entry name" value="PhyR_sigma2"/>
    <property type="match status" value="1"/>
</dbReference>
<organism evidence="7 8">
    <name type="scientific">Skermanella cutis</name>
    <dbReference type="NCBI Taxonomy" id="2775420"/>
    <lineage>
        <taxon>Bacteria</taxon>
        <taxon>Pseudomonadati</taxon>
        <taxon>Pseudomonadota</taxon>
        <taxon>Alphaproteobacteria</taxon>
        <taxon>Rhodospirillales</taxon>
        <taxon>Azospirillaceae</taxon>
        <taxon>Skermanella</taxon>
    </lineage>
</organism>
<dbReference type="Gene3D" id="1.10.10.10">
    <property type="entry name" value="Winged helix-like DNA-binding domain superfamily/Winged helix DNA-binding domain"/>
    <property type="match status" value="1"/>
</dbReference>
<dbReference type="SUPFAM" id="SSF88946">
    <property type="entry name" value="Sigma2 domain of RNA polymerase sigma factors"/>
    <property type="match status" value="1"/>
</dbReference>
<dbReference type="Gene3D" id="1.10.1740.10">
    <property type="match status" value="1"/>
</dbReference>
<reference evidence="7" key="1">
    <citation type="submission" date="2021-02" db="EMBL/GenBank/DDBJ databases">
        <title>Skermanella TT6 skin isolate.</title>
        <authorList>
            <person name="Lee K."/>
            <person name="Ganzorig M."/>
        </authorList>
    </citation>
    <scope>NUCLEOTIDE SEQUENCE</scope>
    <source>
        <strain evidence="7">TT6</strain>
    </source>
</reference>
<evidence type="ECO:0000256" key="4">
    <source>
        <dbReference type="ARBA" id="ARBA00023163"/>
    </source>
</evidence>
<evidence type="ECO:0000259" key="5">
    <source>
        <dbReference type="Pfam" id="PF08281"/>
    </source>
</evidence>
<dbReference type="InterPro" id="IPR036388">
    <property type="entry name" value="WH-like_DNA-bd_sf"/>
</dbReference>
<evidence type="ECO:0000256" key="2">
    <source>
        <dbReference type="ARBA" id="ARBA00023015"/>
    </source>
</evidence>
<dbReference type="RefSeq" id="WP_201073519.1">
    <property type="nucleotide sequence ID" value="NZ_CP067420.1"/>
</dbReference>
<evidence type="ECO:0000256" key="1">
    <source>
        <dbReference type="ARBA" id="ARBA00010641"/>
    </source>
</evidence>
<dbReference type="CDD" id="cd06171">
    <property type="entry name" value="Sigma70_r4"/>
    <property type="match status" value="1"/>
</dbReference>
<dbReference type="SUPFAM" id="SSF88659">
    <property type="entry name" value="Sigma3 and sigma4 domains of RNA polymerase sigma factors"/>
    <property type="match status" value="1"/>
</dbReference>
<keyword evidence="8" id="KW-1185">Reference proteome</keyword>
<dbReference type="Proteomes" id="UP000595197">
    <property type="component" value="Chromosome"/>
</dbReference>
<dbReference type="InterPro" id="IPR013325">
    <property type="entry name" value="RNA_pol_sigma_r2"/>
</dbReference>
<keyword evidence="4" id="KW-0804">Transcription</keyword>
<evidence type="ECO:0000259" key="6">
    <source>
        <dbReference type="Pfam" id="PF22029"/>
    </source>
</evidence>
<dbReference type="NCBIfam" id="TIGR02937">
    <property type="entry name" value="sigma70-ECF"/>
    <property type="match status" value="1"/>
</dbReference>
<accession>A0ABX7B5X1</accession>
<feature type="domain" description="PhyR sigma2" evidence="6">
    <location>
        <begin position="8"/>
        <end position="61"/>
    </location>
</feature>
<keyword evidence="2" id="KW-0805">Transcription regulation</keyword>
<gene>
    <name evidence="7" type="ORF">IGS68_21130</name>
</gene>
<evidence type="ECO:0000313" key="8">
    <source>
        <dbReference type="Proteomes" id="UP000595197"/>
    </source>
</evidence>
<dbReference type="InterPro" id="IPR013324">
    <property type="entry name" value="RNA_pol_sigma_r3/r4-like"/>
</dbReference>
<sequence length="173" mass="20119">MDDTEWLIAREVPGLRRYARALVRDRDRADDLVQECLERALRKQHLWRRIGSMRGWLLKILYNVHVNLIRHHRRTPETTPLEDVSVTQPARQFGHMQLQEMARALDDLPASQRETLLLVVLEGLSYEEAACVLDVPIGTVRSRMSRAREALQSLNLEETRPAAVRPVTLRRVK</sequence>
<dbReference type="InterPro" id="IPR039425">
    <property type="entry name" value="RNA_pol_sigma-70-like"/>
</dbReference>
<dbReference type="Pfam" id="PF08281">
    <property type="entry name" value="Sigma70_r4_2"/>
    <property type="match status" value="1"/>
</dbReference>
<dbReference type="PANTHER" id="PTHR43133:SF25">
    <property type="entry name" value="RNA POLYMERASE SIGMA FACTOR RFAY-RELATED"/>
    <property type="match status" value="1"/>
</dbReference>
<dbReference type="InterPro" id="IPR013249">
    <property type="entry name" value="RNA_pol_sigma70_r4_t2"/>
</dbReference>
<evidence type="ECO:0000313" key="7">
    <source>
        <dbReference type="EMBL" id="QQP88515.1"/>
    </source>
</evidence>
<protein>
    <submittedName>
        <fullName evidence="7">Sigma-70 family RNA polymerase sigma factor</fullName>
    </submittedName>
</protein>
<proteinExistence type="inferred from homology"/>
<comment type="similarity">
    <text evidence="1">Belongs to the sigma-70 factor family. ECF subfamily.</text>
</comment>
<name>A0ABX7B5X1_9PROT</name>
<dbReference type="InterPro" id="IPR053866">
    <property type="entry name" value="PhyR_sigma2"/>
</dbReference>